<dbReference type="RefSeq" id="WP_228233034.1">
    <property type="nucleotide sequence ID" value="NZ_ARXL01000085.1"/>
</dbReference>
<reference evidence="3" key="1">
    <citation type="submission" date="2021-10" db="EMBL/GenBank/DDBJ databases">
        <title>The diversity and Nitrogen Metabolism of Culturable Nitrate-Utilizing Bacteria Within the Oxygen Minimum Zone of the Changjiang (Yangtze River)Estuary.</title>
        <authorList>
            <person name="Zhang D."/>
            <person name="Zheng J."/>
            <person name="Liu S."/>
            <person name="He W."/>
        </authorList>
    </citation>
    <scope>NUCLEOTIDE SEQUENCE</scope>
    <source>
        <strain evidence="3">FXH-223</strain>
    </source>
</reference>
<evidence type="ECO:0000313" key="3">
    <source>
        <dbReference type="EMBL" id="MCC4307679.1"/>
    </source>
</evidence>
<keyword evidence="4" id="KW-1185">Reference proteome</keyword>
<name>A0A9Q3YLC9_9GAMM</name>
<dbReference type="InterPro" id="IPR020008">
    <property type="entry name" value="GlyGly_CTERM"/>
</dbReference>
<dbReference type="AlphaFoldDB" id="A0A9Q3YLC9"/>
<sequence>MSSTAFQRTPLAMAVCAALFHAPAHAAPDPVDDPAPGDPLTLYTADSDLRLQNFDVTALPDGRFAVTWLERNLDNVNETIKLARFDSTGARVGDTVTVHSDPSSSISLSNPVMAADADGDLVVAWEADVGGNDCTDTVAFRLVSSQDTPGLMDWAPESSGMHCDVALAVNQDGAFVLGWTLEDPNNNTQRFQYQIRRFNADGTPMGDSQTLAQAGNTLFPLALAMHGDTWLAAWSANDNGQVLQAQRFNINGTALDQTPFRLDDGSQQGASLSQVYPTLMADEDGGFVGVWHQMEAVDSQPVTSVQGQRRRADGTAGAGFLIANDTEISMPIPPLGLALYGDQLLTTWSEWRQDQPPVSLVAGVDGDASVGAPVPIVSGDEDTVDYSLATRVVITDAMAALVWFQRQDGEAHEIKALIQPLPESPDPEPAPQEDDDDNGGATGLLTLLGLGLLALRRRVRR</sequence>
<evidence type="ECO:0000256" key="1">
    <source>
        <dbReference type="SAM" id="MobiDB-lite"/>
    </source>
</evidence>
<dbReference type="SUPFAM" id="SSF82171">
    <property type="entry name" value="DPP6 N-terminal domain-like"/>
    <property type="match status" value="1"/>
</dbReference>
<organism evidence="3 4">
    <name type="scientific">Alloalcanivorax marinus</name>
    <dbReference type="NCBI Taxonomy" id="1177169"/>
    <lineage>
        <taxon>Bacteria</taxon>
        <taxon>Pseudomonadati</taxon>
        <taxon>Pseudomonadota</taxon>
        <taxon>Gammaproteobacteria</taxon>
        <taxon>Oceanospirillales</taxon>
        <taxon>Alcanivoracaceae</taxon>
        <taxon>Alloalcanivorax</taxon>
    </lineage>
</organism>
<dbReference type="EMBL" id="JAJGNA010000003">
    <property type="protein sequence ID" value="MCC4307679.1"/>
    <property type="molecule type" value="Genomic_DNA"/>
</dbReference>
<feature type="region of interest" description="Disordered" evidence="1">
    <location>
        <begin position="420"/>
        <end position="443"/>
    </location>
</feature>
<comment type="caution">
    <text evidence="3">The sequence shown here is derived from an EMBL/GenBank/DDBJ whole genome shotgun (WGS) entry which is preliminary data.</text>
</comment>
<keyword evidence="2" id="KW-0732">Signal</keyword>
<dbReference type="Proteomes" id="UP001108027">
    <property type="component" value="Unassembled WGS sequence"/>
</dbReference>
<accession>A0A9Q3YLC9</accession>
<proteinExistence type="predicted"/>
<feature type="chain" id="PRO_5040463632" evidence="2">
    <location>
        <begin position="27"/>
        <end position="461"/>
    </location>
</feature>
<protein>
    <submittedName>
        <fullName evidence="3">GlyGly-CTERM sorting domain-containing protein</fullName>
    </submittedName>
</protein>
<gene>
    <name evidence="3" type="ORF">LL252_03755</name>
</gene>
<evidence type="ECO:0000313" key="4">
    <source>
        <dbReference type="Proteomes" id="UP001108027"/>
    </source>
</evidence>
<dbReference type="NCBIfam" id="TIGR03501">
    <property type="entry name" value="GlyGly_CTERM"/>
    <property type="match status" value="1"/>
</dbReference>
<evidence type="ECO:0000256" key="2">
    <source>
        <dbReference type="SAM" id="SignalP"/>
    </source>
</evidence>
<feature type="signal peptide" evidence="2">
    <location>
        <begin position="1"/>
        <end position="26"/>
    </location>
</feature>